<sequence>MIIETIRMRHSTRKFLNYDLSVEEKERLMNFFRELPTLHSLHLKWTLRDLNKGSGVIFAPCPAKPSCLVEYGFQGEIIVLEVTKMGLGSCWNAGIREEGSPAGIIIGKEDSGKVTLNDILTGMGRRKELESLVEGPLPEDERLLQILESCRLAPSSMNRQPWRFNVQKGDLYIWVKANMIGGSHWIDLGIVLSHAYITAQEFFSKVSIGRAAGEKYRLIMK</sequence>
<dbReference type="EMBL" id="DQBS01000006">
    <property type="protein sequence ID" value="HCO69026.1"/>
    <property type="molecule type" value="Genomic_DNA"/>
</dbReference>
<reference evidence="3" key="1">
    <citation type="journal article" date="2015" name="MBio">
        <title>Genome-resolved metagenomic analysis reveals roles for candidate phyla and other microbial community members in biogeochemical transformations in oil reservoirs.</title>
        <authorList>
            <person name="Hu P."/>
            <person name="Tom L."/>
            <person name="Singh A."/>
            <person name="Thomas B.C."/>
            <person name="Baker B.J."/>
            <person name="Piceno Y.M."/>
            <person name="Andersen G.L."/>
            <person name="Banfield J.F."/>
        </authorList>
    </citation>
    <scope>NUCLEOTIDE SEQUENCE [LARGE SCALE GENOMIC DNA]</scope>
    <source>
        <strain evidence="3">46_47</strain>
        <strain evidence="4">46_70</strain>
    </source>
</reference>
<reference evidence="5 6" key="2">
    <citation type="journal article" date="2015" name="MBio">
        <title>Genome-Resolved Metagenomic Analysis Reveals Roles for Candidate Phyla and Other Microbial Community Members in Biogeochemical Transformations in Oil Reservoirs.</title>
        <authorList>
            <person name="Hu P."/>
            <person name="Tom L."/>
            <person name="Singh A."/>
            <person name="Thomas B.C."/>
            <person name="Baker B.J."/>
            <person name="Piceno Y.M."/>
            <person name="Andersen G.L."/>
            <person name="Banfield J.F."/>
        </authorList>
    </citation>
    <scope>NUCLEOTIDE SEQUENCE [LARGE SCALE GENOMIC DNA]</scope>
</reference>
<dbReference type="AlphaFoldDB" id="A0A117LU88"/>
<dbReference type="EMBL" id="LGGH01000074">
    <property type="protein sequence ID" value="KUK67732.1"/>
    <property type="molecule type" value="Genomic_DNA"/>
</dbReference>
<dbReference type="InterPro" id="IPR000415">
    <property type="entry name" value="Nitroreductase-like"/>
</dbReference>
<gene>
    <name evidence="2" type="ORF">DIT26_00305</name>
    <name evidence="3" type="ORF">XD86_0632</name>
    <name evidence="4" type="ORF">XE02_0395</name>
</gene>
<dbReference type="PATRIC" id="fig|1236046.5.peg.1531"/>
<dbReference type="Gene3D" id="3.40.109.30">
    <property type="entry name" value="putative nitroreductase (tm1586), domain 2"/>
    <property type="match status" value="1"/>
</dbReference>
<dbReference type="Pfam" id="PF14512">
    <property type="entry name" value="TM1586_NiRdase"/>
    <property type="match status" value="1"/>
</dbReference>
<evidence type="ECO:0000313" key="5">
    <source>
        <dbReference type="Proteomes" id="UP000054260"/>
    </source>
</evidence>
<reference evidence="2 7" key="3">
    <citation type="journal article" date="2018" name="Nat. Biotechnol.">
        <title>A standardized bacterial taxonomy based on genome phylogeny substantially revises the tree of life.</title>
        <authorList>
            <person name="Parks D.H."/>
            <person name="Chuvochina M."/>
            <person name="Waite D.W."/>
            <person name="Rinke C."/>
            <person name="Skarshewski A."/>
            <person name="Chaumeil P.A."/>
            <person name="Hugenholtz P."/>
        </authorList>
    </citation>
    <scope>NUCLEOTIDE SEQUENCE [LARGE SCALE GENOMIC DNA]</scope>
    <source>
        <strain evidence="2">UBA9905</strain>
    </source>
</reference>
<name>A0A117LU88_9BACT</name>
<dbReference type="Gene3D" id="3.40.109.10">
    <property type="entry name" value="NADH Oxidase"/>
    <property type="match status" value="1"/>
</dbReference>
<protein>
    <submittedName>
        <fullName evidence="3">Nitroreductase</fullName>
    </submittedName>
</protein>
<dbReference type="EMBL" id="LGGW01000021">
    <property type="protein sequence ID" value="KUK90768.1"/>
    <property type="molecule type" value="Genomic_DNA"/>
</dbReference>
<feature type="domain" description="Putative nitroreductase TM1586" evidence="1">
    <location>
        <begin position="2"/>
        <end position="199"/>
    </location>
</feature>
<evidence type="ECO:0000313" key="3">
    <source>
        <dbReference type="EMBL" id="KUK67732.1"/>
    </source>
</evidence>
<dbReference type="SUPFAM" id="SSF55469">
    <property type="entry name" value="FMN-dependent nitroreductase-like"/>
    <property type="match status" value="1"/>
</dbReference>
<dbReference type="Proteomes" id="UP000055014">
    <property type="component" value="Unassembled WGS sequence"/>
</dbReference>
<evidence type="ECO:0000313" key="7">
    <source>
        <dbReference type="Proteomes" id="UP000264215"/>
    </source>
</evidence>
<evidence type="ECO:0000313" key="6">
    <source>
        <dbReference type="Proteomes" id="UP000055014"/>
    </source>
</evidence>
<evidence type="ECO:0000313" key="4">
    <source>
        <dbReference type="EMBL" id="KUK90768.1"/>
    </source>
</evidence>
<evidence type="ECO:0000259" key="1">
    <source>
        <dbReference type="Pfam" id="PF14512"/>
    </source>
</evidence>
<comment type="caution">
    <text evidence="3">The sequence shown here is derived from an EMBL/GenBank/DDBJ whole genome shotgun (WGS) entry which is preliminary data.</text>
</comment>
<accession>A0A117LU88</accession>
<dbReference type="InterPro" id="IPR029478">
    <property type="entry name" value="TM1586_NiRdase"/>
</dbReference>
<proteinExistence type="predicted"/>
<dbReference type="Proteomes" id="UP000264215">
    <property type="component" value="Unassembled WGS sequence"/>
</dbReference>
<organism evidence="3 5">
    <name type="scientific">Mesotoga infera</name>
    <dbReference type="NCBI Taxonomy" id="1236046"/>
    <lineage>
        <taxon>Bacteria</taxon>
        <taxon>Thermotogati</taxon>
        <taxon>Thermotogota</taxon>
        <taxon>Thermotogae</taxon>
        <taxon>Kosmotogales</taxon>
        <taxon>Kosmotogaceae</taxon>
        <taxon>Mesotoga</taxon>
    </lineage>
</organism>
<evidence type="ECO:0000313" key="2">
    <source>
        <dbReference type="EMBL" id="HCO69026.1"/>
    </source>
</evidence>
<dbReference type="GO" id="GO:0016491">
    <property type="term" value="F:oxidoreductase activity"/>
    <property type="evidence" value="ECO:0007669"/>
    <property type="project" value="InterPro"/>
</dbReference>
<dbReference type="Proteomes" id="UP000054260">
    <property type="component" value="Unassembled WGS sequence"/>
</dbReference>